<organism evidence="1 2">
    <name type="scientific">Dothistroma septosporum (strain NZE10 / CBS 128990)</name>
    <name type="common">Red band needle blight fungus</name>
    <name type="synonym">Mycosphaerella pini</name>
    <dbReference type="NCBI Taxonomy" id="675120"/>
    <lineage>
        <taxon>Eukaryota</taxon>
        <taxon>Fungi</taxon>
        <taxon>Dikarya</taxon>
        <taxon>Ascomycota</taxon>
        <taxon>Pezizomycotina</taxon>
        <taxon>Dothideomycetes</taxon>
        <taxon>Dothideomycetidae</taxon>
        <taxon>Mycosphaerellales</taxon>
        <taxon>Mycosphaerellaceae</taxon>
        <taxon>Dothistroma</taxon>
    </lineage>
</organism>
<dbReference type="Proteomes" id="UP000016933">
    <property type="component" value="Unassembled WGS sequence"/>
</dbReference>
<gene>
    <name evidence="1" type="ORF">DOTSEDRAFT_136395</name>
</gene>
<feature type="non-terminal residue" evidence="1">
    <location>
        <position position="1"/>
    </location>
</feature>
<dbReference type="HOGENOM" id="CLU_3092914_0_0_1"/>
<reference evidence="1 2" key="2">
    <citation type="journal article" date="2012" name="PLoS Pathog.">
        <title>Diverse lifestyles and strategies of plant pathogenesis encoded in the genomes of eighteen Dothideomycetes fungi.</title>
        <authorList>
            <person name="Ohm R.A."/>
            <person name="Feau N."/>
            <person name="Henrissat B."/>
            <person name="Schoch C.L."/>
            <person name="Horwitz B.A."/>
            <person name="Barry K.W."/>
            <person name="Condon B.J."/>
            <person name="Copeland A.C."/>
            <person name="Dhillon B."/>
            <person name="Glaser F."/>
            <person name="Hesse C.N."/>
            <person name="Kosti I."/>
            <person name="LaButti K."/>
            <person name="Lindquist E.A."/>
            <person name="Lucas S."/>
            <person name="Salamov A.A."/>
            <person name="Bradshaw R.E."/>
            <person name="Ciuffetti L."/>
            <person name="Hamelin R.C."/>
            <person name="Kema G.H.J."/>
            <person name="Lawrence C."/>
            <person name="Scott J.A."/>
            <person name="Spatafora J.W."/>
            <person name="Turgeon B.G."/>
            <person name="de Wit P.J.G.M."/>
            <person name="Zhong S."/>
            <person name="Goodwin S.B."/>
            <person name="Grigoriev I.V."/>
        </authorList>
    </citation>
    <scope>NUCLEOTIDE SEQUENCE [LARGE SCALE GENOMIC DNA]</scope>
    <source>
        <strain evidence="2">NZE10 / CBS 128990</strain>
    </source>
</reference>
<keyword evidence="2" id="KW-1185">Reference proteome</keyword>
<evidence type="ECO:0000313" key="2">
    <source>
        <dbReference type="Proteomes" id="UP000016933"/>
    </source>
</evidence>
<evidence type="ECO:0000313" key="1">
    <source>
        <dbReference type="EMBL" id="EME40430.1"/>
    </source>
</evidence>
<reference evidence="2" key="1">
    <citation type="journal article" date="2012" name="PLoS Genet.">
        <title>The genomes of the fungal plant pathogens Cladosporium fulvum and Dothistroma septosporum reveal adaptation to different hosts and lifestyles but also signatures of common ancestry.</title>
        <authorList>
            <person name="de Wit P.J.G.M."/>
            <person name="van der Burgt A."/>
            <person name="Oekmen B."/>
            <person name="Stergiopoulos I."/>
            <person name="Abd-Elsalam K.A."/>
            <person name="Aerts A.L."/>
            <person name="Bahkali A.H."/>
            <person name="Beenen H.G."/>
            <person name="Chettri P."/>
            <person name="Cox M.P."/>
            <person name="Datema E."/>
            <person name="de Vries R.P."/>
            <person name="Dhillon B."/>
            <person name="Ganley A.R."/>
            <person name="Griffiths S.A."/>
            <person name="Guo Y."/>
            <person name="Hamelin R.C."/>
            <person name="Henrissat B."/>
            <person name="Kabir M.S."/>
            <person name="Jashni M.K."/>
            <person name="Kema G."/>
            <person name="Klaubauf S."/>
            <person name="Lapidus A."/>
            <person name="Levasseur A."/>
            <person name="Lindquist E."/>
            <person name="Mehrabi R."/>
            <person name="Ohm R.A."/>
            <person name="Owen T.J."/>
            <person name="Salamov A."/>
            <person name="Schwelm A."/>
            <person name="Schijlen E."/>
            <person name="Sun H."/>
            <person name="van den Burg H.A."/>
            <person name="van Ham R.C.H.J."/>
            <person name="Zhang S."/>
            <person name="Goodwin S.B."/>
            <person name="Grigoriev I.V."/>
            <person name="Collemare J."/>
            <person name="Bradshaw R.E."/>
        </authorList>
    </citation>
    <scope>NUCLEOTIDE SEQUENCE [LARGE SCALE GENOMIC DNA]</scope>
    <source>
        <strain evidence="2">NZE10 / CBS 128990</strain>
    </source>
</reference>
<name>N1PFR1_DOTSN</name>
<proteinExistence type="predicted"/>
<dbReference type="EMBL" id="KB446543">
    <property type="protein sequence ID" value="EME40430.1"/>
    <property type="molecule type" value="Genomic_DNA"/>
</dbReference>
<sequence length="52" mass="5940">LHMFDVAATVLSVLCMRVVMYDGIERLIGISEYGALQDKSEQDLENRQLLVR</sequence>
<accession>N1PFR1</accession>
<protein>
    <submittedName>
        <fullName evidence="1">Uncharacterized protein</fullName>
    </submittedName>
</protein>
<dbReference type="AlphaFoldDB" id="N1PFR1"/>